<evidence type="ECO:0000313" key="2">
    <source>
        <dbReference type="Proteomes" id="UP000595437"/>
    </source>
</evidence>
<dbReference type="EMBL" id="CP045908">
    <property type="protein sequence ID" value="QQP33110.1"/>
    <property type="molecule type" value="Genomic_DNA"/>
</dbReference>
<name>A0A7T8JTC5_CALRO</name>
<organism evidence="1 2">
    <name type="scientific">Caligus rogercresseyi</name>
    <name type="common">Sea louse</name>
    <dbReference type="NCBI Taxonomy" id="217165"/>
    <lineage>
        <taxon>Eukaryota</taxon>
        <taxon>Metazoa</taxon>
        <taxon>Ecdysozoa</taxon>
        <taxon>Arthropoda</taxon>
        <taxon>Crustacea</taxon>
        <taxon>Multicrustacea</taxon>
        <taxon>Hexanauplia</taxon>
        <taxon>Copepoda</taxon>
        <taxon>Siphonostomatoida</taxon>
        <taxon>Caligidae</taxon>
        <taxon>Caligus</taxon>
    </lineage>
</organism>
<dbReference type="AlphaFoldDB" id="A0A7T8JTC5"/>
<sequence length="58" mass="6737">MDSLAEKSNNKFKTHLAKEYAEYREKAEMKADTILKDAKKQMLEHGNKFSSTSRKAEE</sequence>
<reference evidence="2" key="1">
    <citation type="submission" date="2021-01" db="EMBL/GenBank/DDBJ databases">
        <title>Caligus Genome Assembly.</title>
        <authorList>
            <person name="Gallardo-Escarate C."/>
        </authorList>
    </citation>
    <scope>NUCLEOTIDE SEQUENCE [LARGE SCALE GENOMIC DNA]</scope>
</reference>
<protein>
    <submittedName>
        <fullName evidence="1">Uncharacterized protein</fullName>
    </submittedName>
</protein>
<accession>A0A7T8JTC5</accession>
<dbReference type="Proteomes" id="UP000595437">
    <property type="component" value="Chromosome 19"/>
</dbReference>
<gene>
    <name evidence="1" type="ORF">FKW44_024362</name>
</gene>
<keyword evidence="2" id="KW-1185">Reference proteome</keyword>
<proteinExistence type="predicted"/>
<feature type="non-terminal residue" evidence="1">
    <location>
        <position position="58"/>
    </location>
</feature>
<evidence type="ECO:0000313" key="1">
    <source>
        <dbReference type="EMBL" id="QQP33110.1"/>
    </source>
</evidence>